<dbReference type="SUPFAM" id="SSF51445">
    <property type="entry name" value="(Trans)glycosidases"/>
    <property type="match status" value="3"/>
</dbReference>
<dbReference type="CDD" id="cd00827">
    <property type="entry name" value="init_cond_enzymes"/>
    <property type="match status" value="1"/>
</dbReference>
<evidence type="ECO:0000256" key="7">
    <source>
        <dbReference type="ARBA" id="ARBA00022801"/>
    </source>
</evidence>
<dbReference type="SUPFAM" id="SSF53901">
    <property type="entry name" value="Thiolase-like"/>
    <property type="match status" value="2"/>
</dbReference>
<feature type="active site" description="Proton donor/acceptor" evidence="17">
    <location>
        <position position="1578"/>
    </location>
</feature>
<reference evidence="23" key="2">
    <citation type="submission" date="2021-08" db="EMBL/GenBank/DDBJ databases">
        <authorList>
            <person name="Eriksson T."/>
        </authorList>
    </citation>
    <scope>NUCLEOTIDE SEQUENCE</scope>
    <source>
        <strain evidence="23">Stoneville</strain>
        <tissue evidence="23">Whole head</tissue>
    </source>
</reference>
<dbReference type="PANTHER" id="PTHR11452">
    <property type="entry name" value="ALPHA-GALACTOSIDASE/ALPHA-N-ACETYLGALACTOSAMINIDASE"/>
    <property type="match status" value="1"/>
</dbReference>
<evidence type="ECO:0000259" key="22">
    <source>
        <dbReference type="Pfam" id="PF08540"/>
    </source>
</evidence>
<evidence type="ECO:0000256" key="15">
    <source>
        <dbReference type="ARBA" id="ARBA00049887"/>
    </source>
</evidence>
<name>A0A8J6LC79_TENMO</name>
<dbReference type="GO" id="GO:0006084">
    <property type="term" value="P:acetyl-CoA metabolic process"/>
    <property type="evidence" value="ECO:0007669"/>
    <property type="project" value="InterPro"/>
</dbReference>
<evidence type="ECO:0000256" key="10">
    <source>
        <dbReference type="ARBA" id="ARBA00023098"/>
    </source>
</evidence>
<feature type="binding site" evidence="18">
    <location>
        <position position="1751"/>
    </location>
    <ligand>
        <name>CoA</name>
        <dbReference type="ChEBI" id="CHEBI:57287"/>
    </ligand>
</feature>
<evidence type="ECO:0000256" key="4">
    <source>
        <dbReference type="ARBA" id="ARBA00009743"/>
    </source>
</evidence>
<dbReference type="GO" id="GO:0004421">
    <property type="term" value="F:hydroxymethylglutaryl-CoA synthase activity"/>
    <property type="evidence" value="ECO:0007669"/>
    <property type="project" value="UniProtKB-EC"/>
</dbReference>
<keyword evidence="9" id="KW-0756">Sterol biosynthesis</keyword>
<dbReference type="EC" id="3.2.1.-" evidence="19"/>
<dbReference type="NCBIfam" id="TIGR01833">
    <property type="entry name" value="HMG-CoA-S_euk"/>
    <property type="match status" value="1"/>
</dbReference>
<evidence type="ECO:0000256" key="11">
    <source>
        <dbReference type="ARBA" id="ARBA00023157"/>
    </source>
</evidence>
<dbReference type="InterPro" id="IPR000111">
    <property type="entry name" value="Glyco_hydro_27/36_CS"/>
</dbReference>
<evidence type="ECO:0000256" key="16">
    <source>
        <dbReference type="ARBA" id="ARBA00056639"/>
    </source>
</evidence>
<dbReference type="InterPro" id="IPR016039">
    <property type="entry name" value="Thiolase-like"/>
</dbReference>
<sequence length="1955" mass="220068">MLHPILALFLLCGLSTVSSLDNGLALTPPMGWMHWERFRCIIDCDNYPDDCISEQLFRAMADRLAEDGYLEAGYEYLIIDDCWLATERDSEGRLQPDPDRFPNGIKALADYVHDKGLKFGIYEDYGTNTCGGYPGILGHLETDANTFAEWGVDYLKLDGCYAATEGMEEGYAEMGMYLNQTGRPIVYSCSFPAYKGLDANYTAAVEICNLWRNYGDIQDSWGSVKSIVNWFVDNQGYLSQFAGPGHWNDPDMLIIGDYGLSYDESISQMTMWTMMASPLIMSVDLRTIEPEFRDILLNKDAIRINQDPLGIPGLLAKKINNVYVWTKPILPQVGDKYSYAIGFVSFREDNPIQIEVTLDSFGLDNADGYTLNNVFDPTDPVTVSVTDPITFFIDPSGTKMFKLSLIICLFCIFSTIHSLDNGLALTPPMGWLHWERFRCVMDCKQFPDDCISEKLFQDMADRMAEDGYLEAGYEYVIMDDCWLASERDSEGRLQPDAERFPNGIKALADYVHDKGLKFGIYEDYGTNTCAGYPGSLDHLEIDANTFAEWGVDYLKFDGCNVTPDEAMELGHLEMASYLNKTGRPIVFSCEFPLYRGSNTNYTIAMEACNLYRNYGDIQDSWASVTSVVNFYKENQEILIPVAGPGHWNDPDMLVIGNFGLSYEQSKAQMTIWSIMSSPLIMSNDLRTIQPEFRDILLNEHAIAINQDPLGIQGHLHTTIDNVDIWMKTMLPKVGDEYSYALGFVSNRDDGYPYRLGFTLKSLMLNNTAGYMLKDVFESTDEVLVMNTDTLEVRVNPTVYIPLGQTLDNGLALTPPMGWMHWQRFRCLVDCDAYPDECINEKLFRSMADHLASDGYLEAGYEYLIIDDCWASKERDDQGRLQPNATRFPGGIKALADYVHSKGLKFGIYGDYGTKTCAGYPGSHGHLETDAKTFAEWEVDYLKLDGCYADVDKLEQGYIEMGRYLNQTGRPIVYSCSWPAYQEPLGIKSNYTVLQETCNLWRNWDDIDDTWSNVTNILKWFSDNQDRIASFSGTSHWNDPDMLIIGNFGLSYEQSKAQMAIWAIMAAPLIMSVDLRTIEPKFRDILLNKEIISINQDPLGVQGRLVSTVKKIDIWTKPILPKDESGATSAAIGFLSNRVDGYPYRLNITLSDLNITAASQYTVKEEARYLSAIIKKWRQDQTVERRPGSGGRRISIRNQDEQLLTVIRNSPFTSTTATAAVNISNFPGSVKTSRRRLRNTELRNHAAARLCSQTKRSSSRRTMVVLGCIDHETADMMNATLNRPNDSVAFLLTYGGGFLLLVLGILENVMRPSVTRVYPNQNFIFQQDNCSVHTSHRHMRTCVRVHRSYRDYRELRFKKIQESLVLNPRGMNLFALFLHIHVNMCVPDLLQAMRKRVFMQGPQGFVGKRLVGEGGTGLALRDSEKLIVQPRTLISLEIGILRSSHVCLILAYSSNWNPHRLHSEPFPPKENHNVGPLRFDDDHDHICFSLQRFEYLAEGNVGIVAIEIIFPSQYVDQTELEEYDGVTAGKYTIGLGQQRMGFCSDREDINSLCLTVVKKLMEKHGIQYSDVGRLEVGTETIIDKSKSVKTVLMQLFEPHGVTDLEGVDTTNACYGGTAALFNAVQWVESSAWNGRYALVVAGDIAVYAKGSARPTGGAGAVAMLVGPNAPLVLDRGVRATYVKHAYDFYKPDLTSEYPTVDGKLSIQCYLSALDNCYQLFCKNVAKNYNTKVTLDYFDSVLFHSPYCKLVQKSLARLALNDFVNTPENKRQELFPGSEAYNNVSLSNSYFDRDLEKAFLGYSKEAFSKKTSPSLLIASQVGNMYTPSLYGGLVSLLISKDISQLAGTKVGLFSYGSGLAASLYTISVSKDCNEASPLFKLVSSLQQIKPLLQRRQKVAPEKFEANLELRERNCHKAPYEPSGSIDHFFPGTYYLTQIDDLHRRFYARIPVAANGHA</sequence>
<dbReference type="GO" id="GO:0016126">
    <property type="term" value="P:sterol biosynthetic process"/>
    <property type="evidence" value="ECO:0007669"/>
    <property type="project" value="UniProtKB-KW"/>
</dbReference>
<dbReference type="InterPro" id="IPR013746">
    <property type="entry name" value="HMG_CoA_synt_C_dom"/>
</dbReference>
<dbReference type="PROSITE" id="PS00512">
    <property type="entry name" value="ALPHA_GALACTOSIDASE"/>
    <property type="match status" value="3"/>
</dbReference>
<keyword evidence="6" id="KW-0808">Transferase</keyword>
<feature type="binding site" evidence="18">
    <location>
        <position position="1747"/>
    </location>
    <ligand>
        <name>CoA</name>
        <dbReference type="ChEBI" id="CHEBI:57287"/>
    </ligand>
</feature>
<dbReference type="InterPro" id="IPR013780">
    <property type="entry name" value="Glyco_hydro_b"/>
</dbReference>
<comment type="subcellular location">
    <subcellularLocation>
        <location evidence="1">Lysosome</location>
    </subcellularLocation>
</comment>
<dbReference type="InterPro" id="IPR013528">
    <property type="entry name" value="HMG_CoA_synth_N"/>
</dbReference>
<dbReference type="GO" id="GO:0009311">
    <property type="term" value="P:oligosaccharide metabolic process"/>
    <property type="evidence" value="ECO:0007669"/>
    <property type="project" value="TreeGrafter"/>
</dbReference>
<dbReference type="PRINTS" id="PR00740">
    <property type="entry name" value="GLHYDRLASE27"/>
</dbReference>
<keyword evidence="14 19" id="KW-0326">Glycosidase</keyword>
<evidence type="ECO:0000256" key="5">
    <source>
        <dbReference type="ARBA" id="ARBA00011738"/>
    </source>
</evidence>
<proteinExistence type="inferred from homology"/>
<dbReference type="Gene3D" id="3.40.47.10">
    <property type="match status" value="1"/>
</dbReference>
<dbReference type="Gene3D" id="3.20.20.70">
    <property type="entry name" value="Aldolase class I"/>
    <property type="match status" value="3"/>
</dbReference>
<dbReference type="InterPro" id="IPR013785">
    <property type="entry name" value="Aldolase_TIM"/>
</dbReference>
<feature type="chain" id="PRO_5035264665" description="Alpha-galactosidase" evidence="20">
    <location>
        <begin position="20"/>
        <end position="1955"/>
    </location>
</feature>
<dbReference type="GO" id="GO:0010142">
    <property type="term" value="P:farnesyl diphosphate biosynthetic process, mevalonate pathway"/>
    <property type="evidence" value="ECO:0007669"/>
    <property type="project" value="InterPro"/>
</dbReference>
<keyword evidence="12" id="KW-0325">Glycoprotein</keyword>
<keyword evidence="7 19" id="KW-0378">Hydrolase</keyword>
<evidence type="ECO:0000313" key="24">
    <source>
        <dbReference type="Proteomes" id="UP000719412"/>
    </source>
</evidence>
<feature type="domain" description="Hydroxymethylglutaryl-coenzyme A synthase C-terminal" evidence="22">
    <location>
        <begin position="1670"/>
        <end position="1946"/>
    </location>
</feature>
<comment type="catalytic activity">
    <reaction evidence="15">
        <text>acetoacetyl-CoA + acetyl-CoA + H2O = (3S)-3-hydroxy-3-methylglutaryl-CoA + CoA + H(+)</text>
        <dbReference type="Rhea" id="RHEA:10188"/>
        <dbReference type="ChEBI" id="CHEBI:15377"/>
        <dbReference type="ChEBI" id="CHEBI:15378"/>
        <dbReference type="ChEBI" id="CHEBI:43074"/>
        <dbReference type="ChEBI" id="CHEBI:57286"/>
        <dbReference type="ChEBI" id="CHEBI:57287"/>
        <dbReference type="ChEBI" id="CHEBI:57288"/>
        <dbReference type="EC" id="2.3.3.10"/>
    </reaction>
    <physiologicalReaction direction="left-to-right" evidence="15">
        <dbReference type="Rhea" id="RHEA:10189"/>
    </physiologicalReaction>
</comment>
<dbReference type="GO" id="GO:0005764">
    <property type="term" value="C:lysosome"/>
    <property type="evidence" value="ECO:0007669"/>
    <property type="project" value="UniProtKB-SubCell"/>
</dbReference>
<dbReference type="Pfam" id="PF16499">
    <property type="entry name" value="Melibiase_2"/>
    <property type="match status" value="3"/>
</dbReference>
<comment type="caution">
    <text evidence="23">The sequence shown here is derived from an EMBL/GenBank/DDBJ whole genome shotgun (WGS) entry which is preliminary data.</text>
</comment>
<keyword evidence="11 19" id="KW-1015">Disulfide bond</keyword>
<dbReference type="GO" id="GO:0004557">
    <property type="term" value="F:alpha-galactosidase activity"/>
    <property type="evidence" value="ECO:0007669"/>
    <property type="project" value="TreeGrafter"/>
</dbReference>
<evidence type="ECO:0000256" key="12">
    <source>
        <dbReference type="ARBA" id="ARBA00023180"/>
    </source>
</evidence>
<evidence type="ECO:0000256" key="19">
    <source>
        <dbReference type="RuleBase" id="RU361168"/>
    </source>
</evidence>
<dbReference type="InterPro" id="IPR017853">
    <property type="entry name" value="GH"/>
</dbReference>
<feature type="domain" description="Hydroxymethylglutaryl-coenzyme A synthase N-terminal" evidence="21">
    <location>
        <begin position="1499"/>
        <end position="1669"/>
    </location>
</feature>
<evidence type="ECO:0000256" key="8">
    <source>
        <dbReference type="ARBA" id="ARBA00022955"/>
    </source>
</evidence>
<keyword evidence="9" id="KW-1207">Sterol metabolism</keyword>
<comment type="similarity">
    <text evidence="3">Belongs to the thiolase-like superfamily. HMG-CoA synthase family.</text>
</comment>
<comment type="function">
    <text evidence="16">This enzyme condenses acetyl-CoA with acetoacetyl-CoA to form HMG-CoA, which is the substrate for HMG-CoA reductase.</text>
</comment>
<evidence type="ECO:0000256" key="14">
    <source>
        <dbReference type="ARBA" id="ARBA00023295"/>
    </source>
</evidence>
<keyword evidence="8" id="KW-0444">Lipid biosynthesis</keyword>
<evidence type="ECO:0000256" key="9">
    <source>
        <dbReference type="ARBA" id="ARBA00023011"/>
    </source>
</evidence>
<comment type="pathway">
    <text evidence="2">Metabolic intermediate biosynthesis; (R)-mevalonate biosynthesis; (R)-mevalonate from acetyl-CoA: step 2/3.</text>
</comment>
<keyword evidence="13" id="KW-0458">Lysosome</keyword>
<comment type="similarity">
    <text evidence="4 19">Belongs to the glycosyl hydrolase 27 family.</text>
</comment>
<dbReference type="PANTHER" id="PTHR11452:SF83">
    <property type="entry name" value="ALPHA-GALACTOSIDASE"/>
    <property type="match status" value="1"/>
</dbReference>
<dbReference type="GO" id="GO:0016139">
    <property type="term" value="P:glycoside catabolic process"/>
    <property type="evidence" value="ECO:0007669"/>
    <property type="project" value="TreeGrafter"/>
</dbReference>
<feature type="signal peptide" evidence="20">
    <location>
        <begin position="1"/>
        <end position="19"/>
    </location>
</feature>
<evidence type="ECO:0000256" key="2">
    <source>
        <dbReference type="ARBA" id="ARBA00005218"/>
    </source>
</evidence>
<evidence type="ECO:0000313" key="23">
    <source>
        <dbReference type="EMBL" id="KAH0814298.1"/>
    </source>
</evidence>
<evidence type="ECO:0000256" key="17">
    <source>
        <dbReference type="PIRSR" id="PIRSR610122-1"/>
    </source>
</evidence>
<accession>A0A8J6LC79</accession>
<dbReference type="SUPFAM" id="SSF51011">
    <property type="entry name" value="Glycosyl hydrolase domain"/>
    <property type="match status" value="3"/>
</dbReference>
<feature type="binding site" evidence="18">
    <location>
        <position position="1704"/>
    </location>
    <ligand>
        <name>CoA</name>
        <dbReference type="ChEBI" id="CHEBI:57287"/>
    </ligand>
</feature>
<gene>
    <name evidence="23" type="ORF">GEV33_008495</name>
</gene>
<dbReference type="InterPro" id="IPR002241">
    <property type="entry name" value="Glyco_hydro_27"/>
</dbReference>
<dbReference type="GO" id="GO:0016020">
    <property type="term" value="C:membrane"/>
    <property type="evidence" value="ECO:0007669"/>
    <property type="project" value="GOC"/>
</dbReference>
<organism evidence="23 24">
    <name type="scientific">Tenebrio molitor</name>
    <name type="common">Yellow mealworm beetle</name>
    <dbReference type="NCBI Taxonomy" id="7067"/>
    <lineage>
        <taxon>Eukaryota</taxon>
        <taxon>Metazoa</taxon>
        <taxon>Ecdysozoa</taxon>
        <taxon>Arthropoda</taxon>
        <taxon>Hexapoda</taxon>
        <taxon>Insecta</taxon>
        <taxon>Pterygota</taxon>
        <taxon>Neoptera</taxon>
        <taxon>Endopterygota</taxon>
        <taxon>Coleoptera</taxon>
        <taxon>Polyphaga</taxon>
        <taxon>Cucujiformia</taxon>
        <taxon>Tenebrionidae</taxon>
        <taxon>Tenebrio</taxon>
    </lineage>
</organism>
<dbReference type="Pfam" id="PF08540">
    <property type="entry name" value="HMG_CoA_synt_C"/>
    <property type="match status" value="1"/>
</dbReference>
<dbReference type="InterPro" id="IPR010122">
    <property type="entry name" value="HMG_CoA_synthase_euk"/>
</dbReference>
<dbReference type="Proteomes" id="UP000719412">
    <property type="component" value="Unassembled WGS sequence"/>
</dbReference>
<dbReference type="FunFam" id="3.20.20.70:FF:000070">
    <property type="entry name" value="Alpha-galactosidase"/>
    <property type="match status" value="3"/>
</dbReference>
<feature type="active site" description="Acyl-thioester intermediate" evidence="17">
    <location>
        <position position="1612"/>
    </location>
</feature>
<keyword evidence="8" id="KW-0752">Steroid biosynthesis</keyword>
<evidence type="ECO:0000256" key="3">
    <source>
        <dbReference type="ARBA" id="ARBA00007061"/>
    </source>
</evidence>
<dbReference type="Gene3D" id="2.60.40.1180">
    <property type="entry name" value="Golgi alpha-mannosidase II"/>
    <property type="match status" value="3"/>
</dbReference>
<evidence type="ECO:0000256" key="18">
    <source>
        <dbReference type="PIRSR" id="PIRSR610122-2"/>
    </source>
</evidence>
<keyword evidence="9" id="KW-0753">Steroid metabolism</keyword>
<dbReference type="GO" id="GO:0019377">
    <property type="term" value="P:glycolipid catabolic process"/>
    <property type="evidence" value="ECO:0007669"/>
    <property type="project" value="UniProtKB-ARBA"/>
</dbReference>
<comment type="subunit">
    <text evidence="5 19">Homodimer.</text>
</comment>
<evidence type="ECO:0000259" key="21">
    <source>
        <dbReference type="Pfam" id="PF01154"/>
    </source>
</evidence>
<evidence type="ECO:0000256" key="20">
    <source>
        <dbReference type="SAM" id="SignalP"/>
    </source>
</evidence>
<dbReference type="EMBL" id="JABDTM020024421">
    <property type="protein sequence ID" value="KAH0814298.1"/>
    <property type="molecule type" value="Genomic_DNA"/>
</dbReference>
<keyword evidence="24" id="KW-1185">Reference proteome</keyword>
<reference evidence="23" key="1">
    <citation type="journal article" date="2020" name="J Insects Food Feed">
        <title>The yellow mealworm (Tenebrio molitor) genome: a resource for the emerging insects as food and feed industry.</title>
        <authorList>
            <person name="Eriksson T."/>
            <person name="Andere A."/>
            <person name="Kelstrup H."/>
            <person name="Emery V."/>
            <person name="Picard C."/>
        </authorList>
    </citation>
    <scope>NUCLEOTIDE SEQUENCE</scope>
    <source>
        <strain evidence="23">Stoneville</strain>
        <tissue evidence="23">Whole head</tissue>
    </source>
</reference>
<dbReference type="FunFam" id="3.40.47.10:FF:000008">
    <property type="entry name" value="3-hydroxy-3-methylglutaryl coenzyme A synthase"/>
    <property type="match status" value="1"/>
</dbReference>
<keyword evidence="20" id="KW-0732">Signal</keyword>
<evidence type="ECO:0000256" key="6">
    <source>
        <dbReference type="ARBA" id="ARBA00022679"/>
    </source>
</evidence>
<keyword evidence="10" id="KW-0443">Lipid metabolism</keyword>
<feature type="active site" description="Proton donor/acceptor" evidence="17">
    <location>
        <position position="1742"/>
    </location>
</feature>
<dbReference type="Pfam" id="PF01154">
    <property type="entry name" value="HMG_CoA_synt_N"/>
    <property type="match status" value="1"/>
</dbReference>
<dbReference type="CDD" id="cd14792">
    <property type="entry name" value="GH27"/>
    <property type="match status" value="3"/>
</dbReference>
<protein>
    <recommendedName>
        <fullName evidence="19">Alpha-galactosidase</fullName>
        <ecNumber evidence="19">3.2.1.-</ecNumber>
    </recommendedName>
</protein>
<evidence type="ECO:0000256" key="13">
    <source>
        <dbReference type="ARBA" id="ARBA00023228"/>
    </source>
</evidence>
<evidence type="ECO:0000256" key="1">
    <source>
        <dbReference type="ARBA" id="ARBA00004371"/>
    </source>
</evidence>